<comment type="caution">
    <text evidence="1">The sequence shown here is derived from an EMBL/GenBank/DDBJ whole genome shotgun (WGS) entry which is preliminary data.</text>
</comment>
<evidence type="ECO:0000313" key="1">
    <source>
        <dbReference type="EMBL" id="KKN10090.1"/>
    </source>
</evidence>
<sequence length="109" mass="12892">MIEKRDQLIGIRFTKKEGDIIKSLAKNRDITITDFIREAVFSHINNLKENVGNINIDFFMKNFKLINDSVDSVNESIKVMKKEFNLYDFSKLKVDLLRMENRSRDLESF</sequence>
<organism evidence="1">
    <name type="scientific">marine sediment metagenome</name>
    <dbReference type="NCBI Taxonomy" id="412755"/>
    <lineage>
        <taxon>unclassified sequences</taxon>
        <taxon>metagenomes</taxon>
        <taxon>ecological metagenomes</taxon>
    </lineage>
</organism>
<dbReference type="InterPro" id="IPR053842">
    <property type="entry name" value="NikA-like"/>
</dbReference>
<accession>A0A0F9MRY9</accession>
<gene>
    <name evidence="1" type="ORF">LCGC14_1040050</name>
</gene>
<protein>
    <submittedName>
        <fullName evidence="1">Uncharacterized protein</fullName>
    </submittedName>
</protein>
<proteinExistence type="predicted"/>
<dbReference type="AlphaFoldDB" id="A0A0F9MRY9"/>
<name>A0A0F9MRY9_9ZZZZ</name>
<dbReference type="EMBL" id="LAZR01004278">
    <property type="protein sequence ID" value="KKN10090.1"/>
    <property type="molecule type" value="Genomic_DNA"/>
</dbReference>
<dbReference type="Pfam" id="PF21983">
    <property type="entry name" value="NikA-like"/>
    <property type="match status" value="1"/>
</dbReference>
<reference evidence="1" key="1">
    <citation type="journal article" date="2015" name="Nature">
        <title>Complex archaea that bridge the gap between prokaryotes and eukaryotes.</title>
        <authorList>
            <person name="Spang A."/>
            <person name="Saw J.H."/>
            <person name="Jorgensen S.L."/>
            <person name="Zaremba-Niedzwiedzka K."/>
            <person name="Martijn J."/>
            <person name="Lind A.E."/>
            <person name="van Eijk R."/>
            <person name="Schleper C."/>
            <person name="Guy L."/>
            <person name="Ettema T.J."/>
        </authorList>
    </citation>
    <scope>NUCLEOTIDE SEQUENCE</scope>
</reference>